<dbReference type="WBParaSite" id="PSAMB.scaffold219size64458.g3424.t1">
    <property type="protein sequence ID" value="PSAMB.scaffold219size64458.g3424.t1"/>
    <property type="gene ID" value="PSAMB.scaffold219size64458.g3424"/>
</dbReference>
<comment type="subcellular location">
    <subcellularLocation>
        <location evidence="1 12">Nucleus</location>
    </subcellularLocation>
</comment>
<evidence type="ECO:0000313" key="16">
    <source>
        <dbReference type="WBParaSite" id="PSAMB.scaffold219size64458.g3424.t1"/>
    </source>
</evidence>
<comment type="similarity">
    <text evidence="2 11 12">Belongs to the RPAP2 family.</text>
</comment>
<evidence type="ECO:0000256" key="8">
    <source>
        <dbReference type="ARBA" id="ARBA00023242"/>
    </source>
</evidence>
<dbReference type="GO" id="GO:0005737">
    <property type="term" value="C:cytoplasm"/>
    <property type="evidence" value="ECO:0007669"/>
    <property type="project" value="TreeGrafter"/>
</dbReference>
<dbReference type="AlphaFoldDB" id="A0A914VLM8"/>
<dbReference type="GO" id="GO:0043175">
    <property type="term" value="F:RNA polymerase core enzyme binding"/>
    <property type="evidence" value="ECO:0007669"/>
    <property type="project" value="UniProtKB-UniRule"/>
</dbReference>
<name>A0A914VLM8_9BILA</name>
<feature type="compositionally biased region" description="Acidic residues" evidence="13">
    <location>
        <begin position="326"/>
        <end position="336"/>
    </location>
</feature>
<dbReference type="Gene3D" id="1.25.40.820">
    <property type="match status" value="1"/>
</dbReference>
<evidence type="ECO:0000256" key="1">
    <source>
        <dbReference type="ARBA" id="ARBA00004123"/>
    </source>
</evidence>
<dbReference type="PANTHER" id="PTHR14732:SF0">
    <property type="entry name" value="RNA POLYMERASE II SUBUNIT B1 CTD PHOSPHATASE RPAP2-RELATED"/>
    <property type="match status" value="1"/>
</dbReference>
<evidence type="ECO:0000256" key="2">
    <source>
        <dbReference type="ARBA" id="ARBA00005676"/>
    </source>
</evidence>
<keyword evidence="4 12" id="KW-0863">Zinc-finger</keyword>
<dbReference type="InterPro" id="IPR038534">
    <property type="entry name" value="Rtr1/RPAP2_sf"/>
</dbReference>
<evidence type="ECO:0000256" key="4">
    <source>
        <dbReference type="ARBA" id="ARBA00022771"/>
    </source>
</evidence>
<keyword evidence="5 12" id="KW-0378">Hydrolase</keyword>
<dbReference type="Pfam" id="PF04181">
    <property type="entry name" value="RPAP2_Rtr1"/>
    <property type="match status" value="1"/>
</dbReference>
<keyword evidence="7 12" id="KW-0904">Protein phosphatase</keyword>
<dbReference type="PANTHER" id="PTHR14732">
    <property type="entry name" value="RNA POLYMERASE II SUBUNIT B1 CTD PHOSPHATASE RPAP2-RELATED"/>
    <property type="match status" value="1"/>
</dbReference>
<keyword evidence="15" id="KW-1185">Reference proteome</keyword>
<evidence type="ECO:0000256" key="5">
    <source>
        <dbReference type="ARBA" id="ARBA00022801"/>
    </source>
</evidence>
<comment type="catalytic activity">
    <reaction evidence="10 12">
        <text>O-phospho-L-threonyl-[protein] + H2O = L-threonyl-[protein] + phosphate</text>
        <dbReference type="Rhea" id="RHEA:47004"/>
        <dbReference type="Rhea" id="RHEA-COMP:11060"/>
        <dbReference type="Rhea" id="RHEA-COMP:11605"/>
        <dbReference type="ChEBI" id="CHEBI:15377"/>
        <dbReference type="ChEBI" id="CHEBI:30013"/>
        <dbReference type="ChEBI" id="CHEBI:43474"/>
        <dbReference type="ChEBI" id="CHEBI:61977"/>
        <dbReference type="EC" id="3.1.3.16"/>
    </reaction>
</comment>
<sequence>MMATTVSSEQSEAPTLRRTVYDTIIALSDPISNDVLQSKLHLLDVQSWHEVVEERYLGRLCGFPTCSKKVHVELKQKYKINRQSKKVYDSSAEELKFCSKECLAKHQYVLTLVESQPLWLTGDRPPMTSSFEWLQDPGLETLKEKKKEVDSEADVITASLISRITSLKIADNEDDADSSGDEEREKEEGEEKESSGPLFQDQSSKIVIDDSTLEGTKSTAPSSQAENALTPPRLSARKLSESSGGKSENPEEKLARLKAKYPVDKTRAAKTAHALVSLIEAKPAPRAAAATTLPTKSLNCSNFERVLHEWLSPAALRYLKNGHVEEEEVYGSEDDPPDIRDKYSPF</sequence>
<keyword evidence="8 12" id="KW-0539">Nucleus</keyword>
<keyword evidence="6 12" id="KW-0862">Zinc</keyword>
<evidence type="ECO:0000256" key="12">
    <source>
        <dbReference type="RuleBase" id="RU367080"/>
    </source>
</evidence>
<dbReference type="GO" id="GO:0008420">
    <property type="term" value="F:RNA polymerase II CTD heptapeptide repeat phosphatase activity"/>
    <property type="evidence" value="ECO:0007669"/>
    <property type="project" value="UniProtKB-UniRule"/>
</dbReference>
<evidence type="ECO:0000256" key="6">
    <source>
        <dbReference type="ARBA" id="ARBA00022833"/>
    </source>
</evidence>
<dbReference type="InterPro" id="IPR039693">
    <property type="entry name" value="Rtr1/RPAP2"/>
</dbReference>
<dbReference type="GO" id="GO:0005634">
    <property type="term" value="C:nucleus"/>
    <property type="evidence" value="ECO:0007669"/>
    <property type="project" value="UniProtKB-SubCell"/>
</dbReference>
<accession>A0A914VLM8</accession>
<evidence type="ECO:0000256" key="11">
    <source>
        <dbReference type="PROSITE-ProRule" id="PRU00812"/>
    </source>
</evidence>
<protein>
    <recommendedName>
        <fullName evidence="12">RNA polymerase II subunit B1 CTD phosphatase RPAP2 homolog</fullName>
        <ecNumber evidence="12">3.1.3.16</ecNumber>
    </recommendedName>
</protein>
<feature type="region of interest" description="Disordered" evidence="13">
    <location>
        <begin position="171"/>
        <end position="254"/>
    </location>
</feature>
<keyword evidence="3 12" id="KW-0479">Metal-binding</keyword>
<evidence type="ECO:0000313" key="15">
    <source>
        <dbReference type="Proteomes" id="UP000887566"/>
    </source>
</evidence>
<evidence type="ECO:0000256" key="9">
    <source>
        <dbReference type="ARBA" id="ARBA00047761"/>
    </source>
</evidence>
<evidence type="ECO:0000256" key="10">
    <source>
        <dbReference type="ARBA" id="ARBA00048336"/>
    </source>
</evidence>
<comment type="catalytic activity">
    <reaction evidence="9 12">
        <text>O-phospho-L-seryl-[protein] + H2O = L-seryl-[protein] + phosphate</text>
        <dbReference type="Rhea" id="RHEA:20629"/>
        <dbReference type="Rhea" id="RHEA-COMP:9863"/>
        <dbReference type="Rhea" id="RHEA-COMP:11604"/>
        <dbReference type="ChEBI" id="CHEBI:15377"/>
        <dbReference type="ChEBI" id="CHEBI:29999"/>
        <dbReference type="ChEBI" id="CHEBI:43474"/>
        <dbReference type="ChEBI" id="CHEBI:83421"/>
        <dbReference type="EC" id="3.1.3.16"/>
    </reaction>
</comment>
<proteinExistence type="inferred from homology"/>
<dbReference type="InterPro" id="IPR007308">
    <property type="entry name" value="Rtr1/RPAP2_dom"/>
</dbReference>
<feature type="compositionally biased region" description="Polar residues" evidence="13">
    <location>
        <begin position="213"/>
        <end position="227"/>
    </location>
</feature>
<evidence type="ECO:0000256" key="7">
    <source>
        <dbReference type="ARBA" id="ARBA00022912"/>
    </source>
</evidence>
<dbReference type="GO" id="GO:0008270">
    <property type="term" value="F:zinc ion binding"/>
    <property type="evidence" value="ECO:0007669"/>
    <property type="project" value="UniProtKB-KW"/>
</dbReference>
<dbReference type="PROSITE" id="PS51479">
    <property type="entry name" value="ZF_RTR1"/>
    <property type="match status" value="1"/>
</dbReference>
<evidence type="ECO:0000256" key="13">
    <source>
        <dbReference type="SAM" id="MobiDB-lite"/>
    </source>
</evidence>
<feature type="compositionally biased region" description="Basic and acidic residues" evidence="13">
    <location>
        <begin position="181"/>
        <end position="194"/>
    </location>
</feature>
<comment type="function">
    <text evidence="12">Putative RNA polymerase II subunit B1 C-terminal domain (CTD) phosphatase involved in RNA polymerase II transcription regulation.</text>
</comment>
<feature type="domain" description="RTR1-type" evidence="14">
    <location>
        <begin position="38"/>
        <end position="122"/>
    </location>
</feature>
<reference evidence="16" key="1">
    <citation type="submission" date="2022-11" db="UniProtKB">
        <authorList>
            <consortium name="WormBaseParasite"/>
        </authorList>
    </citation>
    <scope>IDENTIFICATION</scope>
</reference>
<feature type="compositionally biased region" description="Basic and acidic residues" evidence="13">
    <location>
        <begin position="337"/>
        <end position="346"/>
    </location>
</feature>
<dbReference type="EC" id="3.1.3.16" evidence="12"/>
<feature type="region of interest" description="Disordered" evidence="13">
    <location>
        <begin position="326"/>
        <end position="346"/>
    </location>
</feature>
<organism evidence="15 16">
    <name type="scientific">Plectus sambesii</name>
    <dbReference type="NCBI Taxonomy" id="2011161"/>
    <lineage>
        <taxon>Eukaryota</taxon>
        <taxon>Metazoa</taxon>
        <taxon>Ecdysozoa</taxon>
        <taxon>Nematoda</taxon>
        <taxon>Chromadorea</taxon>
        <taxon>Plectida</taxon>
        <taxon>Plectina</taxon>
        <taxon>Plectoidea</taxon>
        <taxon>Plectidae</taxon>
        <taxon>Plectus</taxon>
    </lineage>
</organism>
<evidence type="ECO:0000259" key="14">
    <source>
        <dbReference type="PROSITE" id="PS51479"/>
    </source>
</evidence>
<dbReference type="Proteomes" id="UP000887566">
    <property type="component" value="Unplaced"/>
</dbReference>
<evidence type="ECO:0000256" key="3">
    <source>
        <dbReference type="ARBA" id="ARBA00022723"/>
    </source>
</evidence>